<dbReference type="InterPro" id="IPR023210">
    <property type="entry name" value="NADP_OxRdtase_dom"/>
</dbReference>
<dbReference type="GO" id="GO:0016491">
    <property type="term" value="F:oxidoreductase activity"/>
    <property type="evidence" value="ECO:0007669"/>
    <property type="project" value="UniProtKB-KW"/>
</dbReference>
<dbReference type="InterPro" id="IPR050523">
    <property type="entry name" value="AKR_Detox_Biosynth"/>
</dbReference>
<dbReference type="Proteomes" id="UP001215598">
    <property type="component" value="Unassembled WGS sequence"/>
</dbReference>
<protein>
    <submittedName>
        <fullName evidence="3">Aldo/keto reductase</fullName>
    </submittedName>
</protein>
<organism evidence="3 4">
    <name type="scientific">Mycena metata</name>
    <dbReference type="NCBI Taxonomy" id="1033252"/>
    <lineage>
        <taxon>Eukaryota</taxon>
        <taxon>Fungi</taxon>
        <taxon>Dikarya</taxon>
        <taxon>Basidiomycota</taxon>
        <taxon>Agaricomycotina</taxon>
        <taxon>Agaricomycetes</taxon>
        <taxon>Agaricomycetidae</taxon>
        <taxon>Agaricales</taxon>
        <taxon>Marasmiineae</taxon>
        <taxon>Mycenaceae</taxon>
        <taxon>Mycena</taxon>
    </lineage>
</organism>
<comment type="caution">
    <text evidence="3">The sequence shown here is derived from an EMBL/GenBank/DDBJ whole genome shotgun (WGS) entry which is preliminary data.</text>
</comment>
<dbReference type="PANTHER" id="PTHR43364:SF4">
    <property type="entry name" value="NAD(P)-LINKED OXIDOREDUCTASE SUPERFAMILY PROTEIN"/>
    <property type="match status" value="1"/>
</dbReference>
<evidence type="ECO:0000259" key="2">
    <source>
        <dbReference type="Pfam" id="PF00248"/>
    </source>
</evidence>
<accession>A0AAD7NEH0</accession>
<dbReference type="InterPro" id="IPR036812">
    <property type="entry name" value="NAD(P)_OxRdtase_dom_sf"/>
</dbReference>
<dbReference type="CDD" id="cd19075">
    <property type="entry name" value="AKR_AKR7A1-5"/>
    <property type="match status" value="1"/>
</dbReference>
<evidence type="ECO:0000313" key="4">
    <source>
        <dbReference type="Proteomes" id="UP001215598"/>
    </source>
</evidence>
<dbReference type="InterPro" id="IPR020471">
    <property type="entry name" value="AKR"/>
</dbReference>
<dbReference type="PANTHER" id="PTHR43364">
    <property type="entry name" value="NADH-SPECIFIC METHYLGLYOXAL REDUCTASE-RELATED"/>
    <property type="match status" value="1"/>
</dbReference>
<name>A0AAD7NEH0_9AGAR</name>
<reference evidence="3" key="1">
    <citation type="submission" date="2023-03" db="EMBL/GenBank/DDBJ databases">
        <title>Massive genome expansion in bonnet fungi (Mycena s.s.) driven by repeated elements and novel gene families across ecological guilds.</title>
        <authorList>
            <consortium name="Lawrence Berkeley National Laboratory"/>
            <person name="Harder C.B."/>
            <person name="Miyauchi S."/>
            <person name="Viragh M."/>
            <person name="Kuo A."/>
            <person name="Thoen E."/>
            <person name="Andreopoulos B."/>
            <person name="Lu D."/>
            <person name="Skrede I."/>
            <person name="Drula E."/>
            <person name="Henrissat B."/>
            <person name="Morin E."/>
            <person name="Kohler A."/>
            <person name="Barry K."/>
            <person name="LaButti K."/>
            <person name="Morin E."/>
            <person name="Salamov A."/>
            <person name="Lipzen A."/>
            <person name="Mereny Z."/>
            <person name="Hegedus B."/>
            <person name="Baldrian P."/>
            <person name="Stursova M."/>
            <person name="Weitz H."/>
            <person name="Taylor A."/>
            <person name="Grigoriev I.V."/>
            <person name="Nagy L.G."/>
            <person name="Martin F."/>
            <person name="Kauserud H."/>
        </authorList>
    </citation>
    <scope>NUCLEOTIDE SEQUENCE</scope>
    <source>
        <strain evidence="3">CBHHK182m</strain>
    </source>
</reference>
<dbReference type="EMBL" id="JARKIB010000041">
    <property type="protein sequence ID" value="KAJ7758660.1"/>
    <property type="molecule type" value="Genomic_DNA"/>
</dbReference>
<dbReference type="Pfam" id="PF00248">
    <property type="entry name" value="Aldo_ket_red"/>
    <property type="match status" value="1"/>
</dbReference>
<dbReference type="PRINTS" id="PR00069">
    <property type="entry name" value="ALDKETRDTASE"/>
</dbReference>
<proteinExistence type="predicted"/>
<keyword evidence="4" id="KW-1185">Reference proteome</keyword>
<dbReference type="SUPFAM" id="SSF51430">
    <property type="entry name" value="NAD(P)-linked oxidoreductase"/>
    <property type="match status" value="1"/>
</dbReference>
<dbReference type="Gene3D" id="3.20.20.100">
    <property type="entry name" value="NADP-dependent oxidoreductase domain"/>
    <property type="match status" value="1"/>
</dbReference>
<evidence type="ECO:0000256" key="1">
    <source>
        <dbReference type="ARBA" id="ARBA00023002"/>
    </source>
</evidence>
<feature type="domain" description="NADP-dependent oxidoreductase" evidence="2">
    <location>
        <begin position="31"/>
        <end position="343"/>
    </location>
</feature>
<gene>
    <name evidence="3" type="ORF">B0H16DRAFT_1535233</name>
</gene>
<evidence type="ECO:0000313" key="3">
    <source>
        <dbReference type="EMBL" id="KAJ7758660.1"/>
    </source>
</evidence>
<keyword evidence="1" id="KW-0560">Oxidoreductase</keyword>
<dbReference type="AlphaFoldDB" id="A0AAD7NEH0"/>
<sequence length="354" mass="40042">MRQYPFTLTNRLIGPMTAQTNFPEQKSALNVVMGAMTFGVPGSEGTRVDNKKDIEAILDVFLKHGHRELDTARVYGIGTSETILGQVDWQAKGILMETKLYPATGYPTITGSHSPEDLRKYLLLSKKELNAEQLEMWYLHGPDRTVPYEETLKAVNDLYKEGHFKRFGISNYMAWEVAEIVGICKQHGYIQPSVYQGLYNAIHRGVEPELFPALRKFGIAFYEFNPLAGGFFTGRYSSEDGSVEKGSRFDPELRQGKNYRARYWKPAYFAALDLVRPVAEAHGLTMAEIALRWISHHSLMRREHGDSVLIGASSLAHIEQNLIDLEKGPLPDEVVEVLDKAWEGVKPDATNYFH</sequence>